<dbReference type="RefSeq" id="XP_033569849.1">
    <property type="nucleotide sequence ID" value="XM_033726909.1"/>
</dbReference>
<evidence type="ECO:0000256" key="1">
    <source>
        <dbReference type="ARBA" id="ARBA00022723"/>
    </source>
</evidence>
<keyword evidence="6" id="KW-0539">Nucleus</keyword>
<evidence type="ECO:0000313" key="9">
    <source>
        <dbReference type="EMBL" id="KAF2802885.1"/>
    </source>
</evidence>
<evidence type="ECO:0000256" key="5">
    <source>
        <dbReference type="ARBA" id="ARBA00023163"/>
    </source>
</evidence>
<dbReference type="PANTHER" id="PTHR47659">
    <property type="entry name" value="ZN(II)2CYS6 TRANSCRIPTION FACTOR (EUROFUNG)-RELATED"/>
    <property type="match status" value="1"/>
</dbReference>
<feature type="compositionally biased region" description="Polar residues" evidence="7">
    <location>
        <begin position="440"/>
        <end position="466"/>
    </location>
</feature>
<evidence type="ECO:0000256" key="6">
    <source>
        <dbReference type="ARBA" id="ARBA00023242"/>
    </source>
</evidence>
<evidence type="ECO:0000256" key="3">
    <source>
        <dbReference type="ARBA" id="ARBA00023015"/>
    </source>
</evidence>
<evidence type="ECO:0000313" key="11">
    <source>
        <dbReference type="RefSeq" id="XP_033569849.1"/>
    </source>
</evidence>
<dbReference type="GeneID" id="54467802"/>
<feature type="compositionally biased region" description="Low complexity" evidence="7">
    <location>
        <begin position="546"/>
        <end position="556"/>
    </location>
</feature>
<feature type="region of interest" description="Disordered" evidence="7">
    <location>
        <begin position="741"/>
        <end position="762"/>
    </location>
</feature>
<sequence>MNPAIAVDPFSLQLPFPPRNITPLAPIESMNHPMTGVENLGASQPSRCYEPAPRTKQRGNCKKVHAFCEAKRPCHRCVETGYKDSCSDPPHIRTPRTKPCGKCKKAHRRCEAKRPCHRCVKLGQKDSCSDPPHIHTLRTKPCGNCKKVHARCEAKRPCHRCVETGYKDSCSNIEHKRDNTPFSSGLQSFPPRIFTPLTPSASMNHPITVEKDPGVSPPSYRYNTASDIEHAVGQVANDESGLSDTSGLDTRAEDMLVVGDVVRSDNAVNGIEVAREIKVSRGNRKLRSCKDKNVDKDLFEIIHRTLTGAPEKPFSIWTLISSYPQKDCPRNTHGITNRNYLQMHKRRHSQGKFKCQYCQNSYQFQSSLQYHLGKCAAAKDTTFLTATSAPKQDQFDKDSSSNGNQHGVAFHGYQGDFHNRHQTDDITEQQIPIPLRDSLSDPSSNGHEVNGCNSSQIPPDSYNHYQTGDITEQQIAMCFTMNKELCARNYNNIAEQQIPIPLRDSLSNPSSNGHEANGCNSSQIPSDSYNHYQTSDITEQQIPIPLRDSLSDPSSSGHEAIGCSSSQTPSTDSYYHCQTGDITGQLPMCFTMNEESCARNYDNITEQQISMWPATNEESCVRSYEGDSYDFHNRCQTGAITEQQELLSLGSGCCAGLSTEGLGGNILQGSQPSRAAKKIILASSKIRADYMPEPTAVMHLGPERADQAINMAPLPANTQLEYEIFLAGGSWTYDLNTAASDDADDNNDGDHADDEDLAESGTGDEDLVKHYHQISSVPDIAATGPSIHPRSYERPRLSVYAPLYQYARLYFLRLPRTRSTYPFHEPVGSDDFLRQRQSR</sequence>
<keyword evidence="4" id="KW-0238">DNA-binding</keyword>
<reference evidence="11" key="2">
    <citation type="submission" date="2020-04" db="EMBL/GenBank/DDBJ databases">
        <authorList>
            <consortium name="NCBI Genome Project"/>
        </authorList>
    </citation>
    <scope>NUCLEOTIDE SEQUENCE</scope>
    <source>
        <strain evidence="11">CBS 304.34</strain>
    </source>
</reference>
<feature type="domain" description="Zn(2)-C6 fungal-type" evidence="8">
    <location>
        <begin position="99"/>
        <end position="130"/>
    </location>
</feature>
<name>A0A6A6Y3S7_9PEZI</name>
<reference evidence="9 11" key="1">
    <citation type="journal article" date="2020" name="Stud. Mycol.">
        <title>101 Dothideomycetes genomes: a test case for predicting lifestyles and emergence of pathogens.</title>
        <authorList>
            <person name="Haridas S."/>
            <person name="Albert R."/>
            <person name="Binder M."/>
            <person name="Bloem J."/>
            <person name="Labutti K."/>
            <person name="Salamov A."/>
            <person name="Andreopoulos B."/>
            <person name="Baker S."/>
            <person name="Barry K."/>
            <person name="Bills G."/>
            <person name="Bluhm B."/>
            <person name="Cannon C."/>
            <person name="Castanera R."/>
            <person name="Culley D."/>
            <person name="Daum C."/>
            <person name="Ezra D."/>
            <person name="Gonzalez J."/>
            <person name="Henrissat B."/>
            <person name="Kuo A."/>
            <person name="Liang C."/>
            <person name="Lipzen A."/>
            <person name="Lutzoni F."/>
            <person name="Magnuson J."/>
            <person name="Mondo S."/>
            <person name="Nolan M."/>
            <person name="Ohm R."/>
            <person name="Pangilinan J."/>
            <person name="Park H.-J."/>
            <person name="Ramirez L."/>
            <person name="Alfaro M."/>
            <person name="Sun H."/>
            <person name="Tritt A."/>
            <person name="Yoshinaga Y."/>
            <person name="Zwiers L.-H."/>
            <person name="Turgeon B."/>
            <person name="Goodwin S."/>
            <person name="Spatafora J."/>
            <person name="Crous P."/>
            <person name="Grigoriev I."/>
        </authorList>
    </citation>
    <scope>NUCLEOTIDE SEQUENCE</scope>
    <source>
        <strain evidence="9 11">CBS 304.34</strain>
    </source>
</reference>
<dbReference type="Proteomes" id="UP000504636">
    <property type="component" value="Unplaced"/>
</dbReference>
<dbReference type="AlphaFoldDB" id="A0A6A6Y3S7"/>
<dbReference type="PANTHER" id="PTHR47659:SF4">
    <property type="entry name" value="ZN(II)2CYS6 TRANSCRIPTION FACTOR (EUROFUNG)"/>
    <property type="match status" value="1"/>
</dbReference>
<organism evidence="9">
    <name type="scientific">Mytilinidion resinicola</name>
    <dbReference type="NCBI Taxonomy" id="574789"/>
    <lineage>
        <taxon>Eukaryota</taxon>
        <taxon>Fungi</taxon>
        <taxon>Dikarya</taxon>
        <taxon>Ascomycota</taxon>
        <taxon>Pezizomycotina</taxon>
        <taxon>Dothideomycetes</taxon>
        <taxon>Pleosporomycetidae</taxon>
        <taxon>Mytilinidiales</taxon>
        <taxon>Mytilinidiaceae</taxon>
        <taxon>Mytilinidion</taxon>
    </lineage>
</organism>
<feature type="region of interest" description="Disordered" evidence="7">
    <location>
        <begin position="502"/>
        <end position="530"/>
    </location>
</feature>
<keyword evidence="10" id="KW-1185">Reference proteome</keyword>
<dbReference type="OrthoDB" id="2269373at2759"/>
<gene>
    <name evidence="9 11" type="ORF">BDZ99DRAFT_548108</name>
</gene>
<dbReference type="InterPro" id="IPR001138">
    <property type="entry name" value="Zn2Cys6_DnaBD"/>
</dbReference>
<dbReference type="GO" id="GO:0000981">
    <property type="term" value="F:DNA-binding transcription factor activity, RNA polymerase II-specific"/>
    <property type="evidence" value="ECO:0007669"/>
    <property type="project" value="InterPro"/>
</dbReference>
<proteinExistence type="predicted"/>
<evidence type="ECO:0000256" key="7">
    <source>
        <dbReference type="SAM" id="MobiDB-lite"/>
    </source>
</evidence>
<evidence type="ECO:0000256" key="2">
    <source>
        <dbReference type="ARBA" id="ARBA00022833"/>
    </source>
</evidence>
<accession>A0A6A6Y3S7</accession>
<feature type="region of interest" description="Disordered" evidence="7">
    <location>
        <begin position="392"/>
        <end position="419"/>
    </location>
</feature>
<reference evidence="11" key="3">
    <citation type="submission" date="2025-04" db="UniProtKB">
        <authorList>
            <consortium name="RefSeq"/>
        </authorList>
    </citation>
    <scope>IDENTIFICATION</scope>
    <source>
        <strain evidence="11">CBS 304.34</strain>
    </source>
</reference>
<keyword evidence="3" id="KW-0805">Transcription regulation</keyword>
<feature type="domain" description="Zn(2)-C6 fungal-type" evidence="8">
    <location>
        <begin position="141"/>
        <end position="172"/>
    </location>
</feature>
<evidence type="ECO:0000256" key="4">
    <source>
        <dbReference type="ARBA" id="ARBA00023125"/>
    </source>
</evidence>
<feature type="region of interest" description="Disordered" evidence="7">
    <location>
        <begin position="546"/>
        <end position="569"/>
    </location>
</feature>
<keyword evidence="1" id="KW-0479">Metal-binding</keyword>
<evidence type="ECO:0000313" key="10">
    <source>
        <dbReference type="Proteomes" id="UP000504636"/>
    </source>
</evidence>
<keyword evidence="2" id="KW-0862">Zinc</keyword>
<feature type="compositionally biased region" description="Polar residues" evidence="7">
    <location>
        <begin position="505"/>
        <end position="530"/>
    </location>
</feature>
<protein>
    <recommendedName>
        <fullName evidence="8">Zn(2)-C6 fungal-type domain-containing protein</fullName>
    </recommendedName>
</protein>
<feature type="region of interest" description="Disordered" evidence="7">
    <location>
        <begin position="435"/>
        <end position="466"/>
    </location>
</feature>
<dbReference type="EMBL" id="MU003720">
    <property type="protein sequence ID" value="KAF2802885.1"/>
    <property type="molecule type" value="Genomic_DNA"/>
</dbReference>
<dbReference type="GO" id="GO:0008270">
    <property type="term" value="F:zinc ion binding"/>
    <property type="evidence" value="ECO:0007669"/>
    <property type="project" value="InterPro"/>
</dbReference>
<evidence type="ECO:0000259" key="8">
    <source>
        <dbReference type="PROSITE" id="PS50048"/>
    </source>
</evidence>
<dbReference type="GO" id="GO:0003677">
    <property type="term" value="F:DNA binding"/>
    <property type="evidence" value="ECO:0007669"/>
    <property type="project" value="UniProtKB-KW"/>
</dbReference>
<dbReference type="PROSITE" id="PS50048">
    <property type="entry name" value="ZN2_CY6_FUNGAL_2"/>
    <property type="match status" value="2"/>
</dbReference>
<dbReference type="InterPro" id="IPR050335">
    <property type="entry name" value="ERT1_acuK_gluconeogen_tf"/>
</dbReference>
<keyword evidence="5" id="KW-0804">Transcription</keyword>